<dbReference type="InterPro" id="IPR036271">
    <property type="entry name" value="Tet_transcr_reg_TetR-rel_C_sf"/>
</dbReference>
<reference evidence="6" key="1">
    <citation type="journal article" date="2014" name="Int. J. Syst. Evol. Microbiol.">
        <title>Complete genome sequence of Corynebacterium casei LMG S-19264T (=DSM 44701T), isolated from a smear-ripened cheese.</title>
        <authorList>
            <consortium name="US DOE Joint Genome Institute (JGI-PGF)"/>
            <person name="Walter F."/>
            <person name="Albersmeier A."/>
            <person name="Kalinowski J."/>
            <person name="Ruckert C."/>
        </authorList>
    </citation>
    <scope>NUCLEOTIDE SEQUENCE</scope>
    <source>
        <strain evidence="6">JCM 3051</strain>
    </source>
</reference>
<evidence type="ECO:0000313" key="6">
    <source>
        <dbReference type="EMBL" id="GGM38205.1"/>
    </source>
</evidence>
<keyword evidence="2 4" id="KW-0238">DNA-binding</keyword>
<evidence type="ECO:0000256" key="1">
    <source>
        <dbReference type="ARBA" id="ARBA00023015"/>
    </source>
</evidence>
<dbReference type="InterPro" id="IPR009057">
    <property type="entry name" value="Homeodomain-like_sf"/>
</dbReference>
<evidence type="ECO:0000256" key="4">
    <source>
        <dbReference type="PROSITE-ProRule" id="PRU00335"/>
    </source>
</evidence>
<feature type="DNA-binding region" description="H-T-H motif" evidence="4">
    <location>
        <begin position="35"/>
        <end position="54"/>
    </location>
</feature>
<feature type="domain" description="HTH tetR-type" evidence="5">
    <location>
        <begin position="12"/>
        <end position="72"/>
    </location>
</feature>
<dbReference type="Gene3D" id="1.10.357.10">
    <property type="entry name" value="Tetracycline Repressor, domain 2"/>
    <property type="match status" value="1"/>
</dbReference>
<organism evidence="6 7">
    <name type="scientific">Promicromonospora citrea</name>
    <dbReference type="NCBI Taxonomy" id="43677"/>
    <lineage>
        <taxon>Bacteria</taxon>
        <taxon>Bacillati</taxon>
        <taxon>Actinomycetota</taxon>
        <taxon>Actinomycetes</taxon>
        <taxon>Micrococcales</taxon>
        <taxon>Promicromonosporaceae</taxon>
        <taxon>Promicromonospora</taxon>
    </lineage>
</organism>
<accession>A0A8H9GMW1</accession>
<keyword evidence="7" id="KW-1185">Reference proteome</keyword>
<dbReference type="RefSeq" id="WP_171107511.1">
    <property type="nucleotide sequence ID" value="NZ_BMPT01000018.1"/>
</dbReference>
<dbReference type="InterPro" id="IPR001647">
    <property type="entry name" value="HTH_TetR"/>
</dbReference>
<dbReference type="EMBL" id="BMPT01000018">
    <property type="protein sequence ID" value="GGM38205.1"/>
    <property type="molecule type" value="Genomic_DNA"/>
</dbReference>
<evidence type="ECO:0000313" key="7">
    <source>
        <dbReference type="Proteomes" id="UP000655589"/>
    </source>
</evidence>
<comment type="caution">
    <text evidence="6">The sequence shown here is derived from an EMBL/GenBank/DDBJ whole genome shotgun (WGS) entry which is preliminary data.</text>
</comment>
<dbReference type="Proteomes" id="UP000655589">
    <property type="component" value="Unassembled WGS sequence"/>
</dbReference>
<reference evidence="6" key="2">
    <citation type="submission" date="2020-09" db="EMBL/GenBank/DDBJ databases">
        <authorList>
            <person name="Sun Q."/>
            <person name="Ohkuma M."/>
        </authorList>
    </citation>
    <scope>NUCLEOTIDE SEQUENCE</scope>
    <source>
        <strain evidence="6">JCM 3051</strain>
    </source>
</reference>
<dbReference type="PANTHER" id="PTHR30055:SF234">
    <property type="entry name" value="HTH-TYPE TRANSCRIPTIONAL REGULATOR BETI"/>
    <property type="match status" value="1"/>
</dbReference>
<sequence length="247" mass="25685">MVETADETAEKSSPRARIVDAAENLLREGGADAVTTRAVAQRAGVPAPTIFRIFGDKDGLMESVAEQVLARYVTAKAQQVADERGDPVDALRAAWRTHVDFGLANPDLFVLLSAPGPHADSPAAVAGTQALATRVARVATAGRLRVAQERAVQMIQAAGNGVVLTLLARPETERDPALADAVIDTTLRGIVTQDAAPPASDLAPLAVAARAAVPELPALSDAERTLLTEWLDRSVAALQEGAVSPGP</sequence>
<dbReference type="Pfam" id="PF00440">
    <property type="entry name" value="TetR_N"/>
    <property type="match status" value="1"/>
</dbReference>
<keyword evidence="1" id="KW-0805">Transcription regulation</keyword>
<name>A0A8H9GMW1_9MICO</name>
<dbReference type="PANTHER" id="PTHR30055">
    <property type="entry name" value="HTH-TYPE TRANSCRIPTIONAL REGULATOR RUTR"/>
    <property type="match status" value="1"/>
</dbReference>
<evidence type="ECO:0000256" key="3">
    <source>
        <dbReference type="ARBA" id="ARBA00023163"/>
    </source>
</evidence>
<dbReference type="AlphaFoldDB" id="A0A8H9GMW1"/>
<dbReference type="GO" id="GO:0003700">
    <property type="term" value="F:DNA-binding transcription factor activity"/>
    <property type="evidence" value="ECO:0007669"/>
    <property type="project" value="TreeGrafter"/>
</dbReference>
<protein>
    <submittedName>
        <fullName evidence="6">TetR family transcriptional regulator</fullName>
    </submittedName>
</protein>
<dbReference type="GO" id="GO:0000976">
    <property type="term" value="F:transcription cis-regulatory region binding"/>
    <property type="evidence" value="ECO:0007669"/>
    <property type="project" value="TreeGrafter"/>
</dbReference>
<dbReference type="SUPFAM" id="SSF46689">
    <property type="entry name" value="Homeodomain-like"/>
    <property type="match status" value="1"/>
</dbReference>
<keyword evidence="3" id="KW-0804">Transcription</keyword>
<dbReference type="PRINTS" id="PR00455">
    <property type="entry name" value="HTHTETR"/>
</dbReference>
<dbReference type="InterPro" id="IPR050109">
    <property type="entry name" value="HTH-type_TetR-like_transc_reg"/>
</dbReference>
<evidence type="ECO:0000259" key="5">
    <source>
        <dbReference type="PROSITE" id="PS50977"/>
    </source>
</evidence>
<proteinExistence type="predicted"/>
<dbReference type="PROSITE" id="PS50977">
    <property type="entry name" value="HTH_TETR_2"/>
    <property type="match status" value="1"/>
</dbReference>
<gene>
    <name evidence="6" type="ORF">GCM10010102_37190</name>
</gene>
<dbReference type="SUPFAM" id="SSF48498">
    <property type="entry name" value="Tetracyclin repressor-like, C-terminal domain"/>
    <property type="match status" value="1"/>
</dbReference>
<evidence type="ECO:0000256" key="2">
    <source>
        <dbReference type="ARBA" id="ARBA00023125"/>
    </source>
</evidence>